<dbReference type="EMBL" id="LDYG01000024">
    <property type="protein sequence ID" value="KUP07111.1"/>
    <property type="molecule type" value="Genomic_DNA"/>
</dbReference>
<evidence type="ECO:0000256" key="1">
    <source>
        <dbReference type="SAM" id="Coils"/>
    </source>
</evidence>
<accession>A0A147K9R5</accession>
<dbReference type="STRING" id="1150625.Q75_06165"/>
<gene>
    <name evidence="4" type="ORF">Q75_06165</name>
</gene>
<dbReference type="Proteomes" id="UP000074108">
    <property type="component" value="Unassembled WGS sequence"/>
</dbReference>
<dbReference type="Pfam" id="PF03448">
    <property type="entry name" value="MgtE_N"/>
    <property type="match status" value="1"/>
</dbReference>
<feature type="coiled-coil region" evidence="1">
    <location>
        <begin position="70"/>
        <end position="135"/>
    </location>
</feature>
<reference evidence="4 5" key="1">
    <citation type="journal article" date="2016" name="Front. Microbiol.">
        <title>Microevolution Analysis of Bacillus coahuilensis Unveils Differences in Phosphorus Acquisition Strategies and Their Regulation.</title>
        <authorList>
            <person name="Gomez-Lunar Z."/>
            <person name="Hernandez-Gonzalez I."/>
            <person name="Rodriguez-Torres M.D."/>
            <person name="Souza V."/>
            <person name="Olmedo-Alvarez G."/>
        </authorList>
    </citation>
    <scope>NUCLEOTIDE SEQUENCE [LARGE SCALE GENOMIC DNA]</scope>
    <source>
        <strain evidence="5">p1.1.43</strain>
    </source>
</reference>
<evidence type="ECO:0000313" key="4">
    <source>
        <dbReference type="EMBL" id="KUP07111.1"/>
    </source>
</evidence>
<evidence type="ECO:0000256" key="2">
    <source>
        <dbReference type="SAM" id="Phobius"/>
    </source>
</evidence>
<name>A0A147K9R5_9BACI</name>
<dbReference type="PATRIC" id="fig|1150625.3.peg.1290"/>
<dbReference type="OrthoDB" id="1724615at2"/>
<protein>
    <recommendedName>
        <fullName evidence="3">Magnesium transporter MgtE intracellular domain-containing protein</fullName>
    </recommendedName>
</protein>
<keyword evidence="2" id="KW-1133">Transmembrane helix</keyword>
<feature type="domain" description="Magnesium transporter MgtE intracellular" evidence="3">
    <location>
        <begin position="135"/>
        <end position="191"/>
    </location>
</feature>
<dbReference type="InterPro" id="IPR006668">
    <property type="entry name" value="Mg_transptr_MgtE_intracell_dom"/>
</dbReference>
<dbReference type="RefSeq" id="WP_059350758.1">
    <property type="nucleotide sequence ID" value="NZ_LDYG01000024.1"/>
</dbReference>
<dbReference type="Gene3D" id="1.25.60.10">
    <property type="entry name" value="MgtE N-terminal domain-like"/>
    <property type="match status" value="1"/>
</dbReference>
<keyword evidence="2" id="KW-0472">Membrane</keyword>
<evidence type="ECO:0000313" key="5">
    <source>
        <dbReference type="Proteomes" id="UP000074108"/>
    </source>
</evidence>
<comment type="caution">
    <text evidence="4">The sequence shown here is derived from an EMBL/GenBank/DDBJ whole genome shotgun (WGS) entry which is preliminary data.</text>
</comment>
<keyword evidence="5" id="KW-1185">Reference proteome</keyword>
<organism evidence="4 5">
    <name type="scientific">Bacillus coahuilensis p1.1.43</name>
    <dbReference type="NCBI Taxonomy" id="1150625"/>
    <lineage>
        <taxon>Bacteria</taxon>
        <taxon>Bacillati</taxon>
        <taxon>Bacillota</taxon>
        <taxon>Bacilli</taxon>
        <taxon>Bacillales</taxon>
        <taxon>Bacillaceae</taxon>
        <taxon>Bacillus</taxon>
    </lineage>
</organism>
<keyword evidence="2" id="KW-0812">Transmembrane</keyword>
<dbReference type="SUPFAM" id="SSF158791">
    <property type="entry name" value="MgtE N-terminal domain-like"/>
    <property type="match status" value="1"/>
</dbReference>
<dbReference type="AlphaFoldDB" id="A0A147K9R5"/>
<proteinExistence type="predicted"/>
<keyword evidence="1" id="KW-0175">Coiled coil</keyword>
<feature type="transmembrane region" description="Helical" evidence="2">
    <location>
        <begin position="15"/>
        <end position="41"/>
    </location>
</feature>
<evidence type="ECO:0000259" key="3">
    <source>
        <dbReference type="Pfam" id="PF03448"/>
    </source>
</evidence>
<sequence>MAKKQKEEQEKSYGVLQWILLMVIIPTLFTVVVAFGIATLLDINVFEESKKLGEKVPVIGNVIGGSGPSEEELKLSLSSLQGEMKNKEAEVTKLQTQIDRQLAEIDQLLLDKKQLNIQIEELSQLQEENKRAFDEIVSTYETMSAKSAAGILVEMNEDEALTILSKVKPSVLSKILEKMPAENAAVFTEKLAVKTAP</sequence>
<dbReference type="InterPro" id="IPR038076">
    <property type="entry name" value="MgtE_N_sf"/>
</dbReference>